<keyword evidence="5 6" id="KW-0539">Nucleus</keyword>
<evidence type="ECO:0000313" key="9">
    <source>
        <dbReference type="EMBL" id="KAG5516498.1"/>
    </source>
</evidence>
<comment type="subunit">
    <text evidence="6">Component of the Mediator complex.</text>
</comment>
<keyword evidence="10" id="KW-1185">Reference proteome</keyword>
<dbReference type="AlphaFoldDB" id="A0AAV6HRM0"/>
<dbReference type="EMBL" id="JACTNZ010000013">
    <property type="protein sequence ID" value="KAG5516498.1"/>
    <property type="molecule type" value="Genomic_DNA"/>
</dbReference>
<keyword evidence="2 6" id="KW-0805">Transcription regulation</keyword>
<keyword evidence="3 6" id="KW-0010">Activator</keyword>
<comment type="similarity">
    <text evidence="6">Belongs to the Mediator complex subunit 21 family.</text>
</comment>
<keyword evidence="4 6" id="KW-0804">Transcription</keyword>
<gene>
    <name evidence="9" type="ORF">RHGRI_037266</name>
</gene>
<dbReference type="GO" id="GO:0006357">
    <property type="term" value="P:regulation of transcription by RNA polymerase II"/>
    <property type="evidence" value="ECO:0007669"/>
    <property type="project" value="TreeGrafter"/>
</dbReference>
<evidence type="ECO:0000256" key="4">
    <source>
        <dbReference type="ARBA" id="ARBA00023163"/>
    </source>
</evidence>
<evidence type="ECO:0000256" key="2">
    <source>
        <dbReference type="ARBA" id="ARBA00023015"/>
    </source>
</evidence>
<dbReference type="Proteomes" id="UP000823749">
    <property type="component" value="Chromosome 13"/>
</dbReference>
<accession>A0AAV6HRM0</accession>
<dbReference type="InterPro" id="IPR037212">
    <property type="entry name" value="Med7/Med21-like"/>
</dbReference>
<reference evidence="9 10" key="1">
    <citation type="submission" date="2020-08" db="EMBL/GenBank/DDBJ databases">
        <title>Plant Genome Project.</title>
        <authorList>
            <person name="Zhang R.-G."/>
        </authorList>
    </citation>
    <scope>NUCLEOTIDE SEQUENCE [LARGE SCALE GENOMIC DNA]</scope>
    <source>
        <strain evidence="9">WSP0</strain>
        <tissue evidence="9">Leaf</tissue>
    </source>
</reference>
<name>A0AAV6HRM0_9ERIC</name>
<comment type="function">
    <text evidence="6">Component of the Mediator complex, a coactivator involved in the regulated transcription of nearly all RNA polymerase II-dependent genes. Mediator functions as a bridge to convey information from gene-specific regulatory proteins to the basal RNA polymerase II transcription machinery. Mediator is recruited to promoters by direct interactions with regulatory proteins and serves as a scaffold for the assembly of a functional preinitiation complex with RNA polymerase II and the general transcription factors.</text>
</comment>
<dbReference type="InterPro" id="IPR021384">
    <property type="entry name" value="Mediator_Med21"/>
</dbReference>
<evidence type="ECO:0000256" key="6">
    <source>
        <dbReference type="RuleBase" id="RU366036"/>
    </source>
</evidence>
<comment type="subcellular location">
    <subcellularLocation>
        <location evidence="1 6">Nucleus</location>
    </subcellularLocation>
</comment>
<dbReference type="Gene3D" id="6.10.280.10">
    <property type="entry name" value="Mediator complex, subunit Med21"/>
    <property type="match status" value="2"/>
</dbReference>
<evidence type="ECO:0000256" key="7">
    <source>
        <dbReference type="SAM" id="Coils"/>
    </source>
</evidence>
<dbReference type="GO" id="GO:0003712">
    <property type="term" value="F:transcription coregulator activity"/>
    <property type="evidence" value="ECO:0007669"/>
    <property type="project" value="TreeGrafter"/>
</dbReference>
<evidence type="ECO:0000256" key="8">
    <source>
        <dbReference type="SAM" id="MobiDB-lite"/>
    </source>
</evidence>
<evidence type="ECO:0000256" key="1">
    <source>
        <dbReference type="ARBA" id="ARBA00004123"/>
    </source>
</evidence>
<evidence type="ECO:0000313" key="10">
    <source>
        <dbReference type="Proteomes" id="UP000823749"/>
    </source>
</evidence>
<dbReference type="PANTHER" id="PTHR13381">
    <property type="entry name" value="RNA POLYMERASE II HOLOENZYME COMPONENT SRB7"/>
    <property type="match status" value="1"/>
</dbReference>
<organism evidence="9 10">
    <name type="scientific">Rhododendron griersonianum</name>
    <dbReference type="NCBI Taxonomy" id="479676"/>
    <lineage>
        <taxon>Eukaryota</taxon>
        <taxon>Viridiplantae</taxon>
        <taxon>Streptophyta</taxon>
        <taxon>Embryophyta</taxon>
        <taxon>Tracheophyta</taxon>
        <taxon>Spermatophyta</taxon>
        <taxon>Magnoliopsida</taxon>
        <taxon>eudicotyledons</taxon>
        <taxon>Gunneridae</taxon>
        <taxon>Pentapetalae</taxon>
        <taxon>asterids</taxon>
        <taxon>Ericales</taxon>
        <taxon>Ericaceae</taxon>
        <taxon>Ericoideae</taxon>
        <taxon>Rhodoreae</taxon>
        <taxon>Rhododendron</taxon>
    </lineage>
</organism>
<dbReference type="PANTHER" id="PTHR13381:SF0">
    <property type="entry name" value="MEDIATOR OF RNA POLYMERASE II TRANSCRIPTION SUBUNIT 21"/>
    <property type="match status" value="1"/>
</dbReference>
<sequence>MDIISQLQELVNTIAALAFNTFGTLQRDAPPVRLSPNYPEPPAANPTEDAANVAEQPKLMSAALVKAAKQVDFLHWVSMRVNAIECNLQTLLYACDMSSNWMNLMLVFHIQFDALVAALPSSEGGEEAQLQRIAELQAENDAVGQELQRQLEAADEELKQVQELFSQAADNCLNLKKPE</sequence>
<keyword evidence="7" id="KW-0175">Coiled coil</keyword>
<dbReference type="Pfam" id="PF11221">
    <property type="entry name" value="Med21"/>
    <property type="match status" value="2"/>
</dbReference>
<comment type="caution">
    <text evidence="9">The sequence shown here is derived from an EMBL/GenBank/DDBJ whole genome shotgun (WGS) entry which is preliminary data.</text>
</comment>
<evidence type="ECO:0000256" key="3">
    <source>
        <dbReference type="ARBA" id="ARBA00023159"/>
    </source>
</evidence>
<evidence type="ECO:0000256" key="5">
    <source>
        <dbReference type="ARBA" id="ARBA00023242"/>
    </source>
</evidence>
<feature type="region of interest" description="Disordered" evidence="8">
    <location>
        <begin position="30"/>
        <end position="50"/>
    </location>
</feature>
<protein>
    <recommendedName>
        <fullName evidence="6">Mediator of RNA polymerase II transcription subunit 21</fullName>
    </recommendedName>
</protein>
<dbReference type="SUPFAM" id="SSF140718">
    <property type="entry name" value="Mediator hinge subcomplex-like"/>
    <property type="match status" value="2"/>
</dbReference>
<dbReference type="GO" id="GO:0016592">
    <property type="term" value="C:mediator complex"/>
    <property type="evidence" value="ECO:0007669"/>
    <property type="project" value="UniProtKB-UniRule"/>
</dbReference>
<proteinExistence type="inferred from homology"/>
<feature type="coiled-coil region" evidence="7">
    <location>
        <begin position="133"/>
        <end position="171"/>
    </location>
</feature>